<dbReference type="InterPro" id="IPR029058">
    <property type="entry name" value="AB_hydrolase_fold"/>
</dbReference>
<evidence type="ECO:0000256" key="1">
    <source>
        <dbReference type="SAM" id="SignalP"/>
    </source>
</evidence>
<dbReference type="RefSeq" id="WP_204301224.1">
    <property type="nucleotide sequence ID" value="NZ_BAAAGQ010000062.1"/>
</dbReference>
<name>A0ABQ3WYH5_9ACTN</name>
<sequence length="128" mass="12619">MGITRRTLIALPAGAVLAAGAGTPAHAAGAGTPAHAAAGAGAPAHPAAPRPVVFIHGSAGSAMQFRVQAKRLAGNGYPAGIIEAHEYDSPNIVAILADVWAGLDAHIDRLLAASGADRVDLLAHSLGT</sequence>
<dbReference type="InterPro" id="IPR006311">
    <property type="entry name" value="TAT_signal"/>
</dbReference>
<keyword evidence="1" id="KW-0732">Signal</keyword>
<proteinExistence type="predicted"/>
<accession>A0ABQ3WYH5</accession>
<protein>
    <recommendedName>
        <fullName evidence="3">Lipase (Class 2)</fullName>
    </recommendedName>
</protein>
<evidence type="ECO:0000313" key="2">
    <source>
        <dbReference type="EMBL" id="GID51254.1"/>
    </source>
</evidence>
<reference evidence="2" key="1">
    <citation type="submission" date="2021-01" db="EMBL/GenBank/DDBJ databases">
        <title>Whole genome shotgun sequence of Actinoplanes capillaceus NBRC 16408.</title>
        <authorList>
            <person name="Komaki H."/>
            <person name="Tamura T."/>
        </authorList>
    </citation>
    <scope>NUCLEOTIDE SEQUENCE [LARGE SCALE GENOMIC DNA]</scope>
    <source>
        <strain evidence="2">NBRC 16408</strain>
    </source>
</reference>
<gene>
    <name evidence="2" type="ORF">Aca07nite_85290</name>
</gene>
<evidence type="ECO:0008006" key="3">
    <source>
        <dbReference type="Google" id="ProtNLM"/>
    </source>
</evidence>
<comment type="caution">
    <text evidence="2">The sequence shown here is derived from an EMBL/GenBank/DDBJ whole genome shotgun (WGS) entry which is preliminary data.</text>
</comment>
<dbReference type="SUPFAM" id="SSF53474">
    <property type="entry name" value="alpha/beta-Hydrolases"/>
    <property type="match status" value="1"/>
</dbReference>
<feature type="signal peptide" evidence="1">
    <location>
        <begin position="1"/>
        <end position="27"/>
    </location>
</feature>
<feature type="chain" id="PRO_5046572866" description="Lipase (Class 2)" evidence="1">
    <location>
        <begin position="28"/>
        <end position="128"/>
    </location>
</feature>
<dbReference type="Gene3D" id="3.40.50.1820">
    <property type="entry name" value="alpha/beta hydrolase"/>
    <property type="match status" value="1"/>
</dbReference>
<dbReference type="EMBL" id="BOMF01000175">
    <property type="protein sequence ID" value="GID51254.1"/>
    <property type="molecule type" value="Genomic_DNA"/>
</dbReference>
<organism evidence="2">
    <name type="scientific">Actinoplanes campanulatus</name>
    <dbReference type="NCBI Taxonomy" id="113559"/>
    <lineage>
        <taxon>Bacteria</taxon>
        <taxon>Bacillati</taxon>
        <taxon>Actinomycetota</taxon>
        <taxon>Actinomycetes</taxon>
        <taxon>Micromonosporales</taxon>
        <taxon>Micromonosporaceae</taxon>
        <taxon>Actinoplanes</taxon>
    </lineage>
</organism>
<dbReference type="PROSITE" id="PS51318">
    <property type="entry name" value="TAT"/>
    <property type="match status" value="1"/>
</dbReference>